<dbReference type="InterPro" id="IPR008476">
    <property type="entry name" value="PBDC1_metazoa/fungi"/>
</dbReference>
<dbReference type="PANTHER" id="PTHR13410">
    <property type="entry name" value="PROTEIN PBDC1"/>
    <property type="match status" value="1"/>
</dbReference>
<organism evidence="3 4">
    <name type="scientific">Otus sunia</name>
    <name type="common">Oriental scops-owl</name>
    <dbReference type="NCBI Taxonomy" id="257818"/>
    <lineage>
        <taxon>Eukaryota</taxon>
        <taxon>Metazoa</taxon>
        <taxon>Chordata</taxon>
        <taxon>Craniata</taxon>
        <taxon>Vertebrata</taxon>
        <taxon>Euteleostomi</taxon>
        <taxon>Archelosauria</taxon>
        <taxon>Archosauria</taxon>
        <taxon>Dinosauria</taxon>
        <taxon>Saurischia</taxon>
        <taxon>Theropoda</taxon>
        <taxon>Coelurosauria</taxon>
        <taxon>Aves</taxon>
        <taxon>Neognathae</taxon>
        <taxon>Neoaves</taxon>
        <taxon>Telluraves</taxon>
        <taxon>Strigiformes</taxon>
        <taxon>Strigidae</taxon>
        <taxon>Otus</taxon>
    </lineage>
</organism>
<dbReference type="InterPro" id="IPR023139">
    <property type="entry name" value="PBDC1-like_dom_sf"/>
</dbReference>
<dbReference type="AlphaFoldDB" id="A0A8C8ABY2"/>
<dbReference type="Proteomes" id="UP000694552">
    <property type="component" value="Unplaced"/>
</dbReference>
<proteinExistence type="predicted"/>
<dbReference type="GO" id="GO:0005737">
    <property type="term" value="C:cytoplasm"/>
    <property type="evidence" value="ECO:0007669"/>
    <property type="project" value="TreeGrafter"/>
</dbReference>
<dbReference type="InterPro" id="IPR021148">
    <property type="entry name" value="Polysacc_synth_dom"/>
</dbReference>
<feature type="compositionally biased region" description="Basic and acidic residues" evidence="1">
    <location>
        <begin position="182"/>
        <end position="193"/>
    </location>
</feature>
<evidence type="ECO:0000313" key="4">
    <source>
        <dbReference type="Proteomes" id="UP000694552"/>
    </source>
</evidence>
<feature type="compositionally biased region" description="Basic and acidic residues" evidence="1">
    <location>
        <begin position="214"/>
        <end position="231"/>
    </location>
</feature>
<evidence type="ECO:0000259" key="2">
    <source>
        <dbReference type="Pfam" id="PF04669"/>
    </source>
</evidence>
<dbReference type="Gene3D" id="1.10.3560.10">
    <property type="entry name" value="yst0336 like domain"/>
    <property type="match status" value="1"/>
</dbReference>
<evidence type="ECO:0000256" key="1">
    <source>
        <dbReference type="SAM" id="MobiDB-lite"/>
    </source>
</evidence>
<accession>A0A8C8ABY2</accession>
<dbReference type="PANTHER" id="PTHR13410:SF9">
    <property type="entry name" value="PROTEIN PBDC1"/>
    <property type="match status" value="1"/>
</dbReference>
<name>A0A8C8ABY2_9STRI</name>
<reference evidence="3" key="2">
    <citation type="submission" date="2025-09" db="UniProtKB">
        <authorList>
            <consortium name="Ensembl"/>
        </authorList>
    </citation>
    <scope>IDENTIFICATION</scope>
</reference>
<feature type="domain" description="Polysaccharide biosynthesis" evidence="2">
    <location>
        <begin position="49"/>
        <end position="170"/>
    </location>
</feature>
<evidence type="ECO:0000313" key="3">
    <source>
        <dbReference type="Ensembl" id="ENSOSUP00000003216.1"/>
    </source>
</evidence>
<sequence>MNPHHGCAGGVHLAVAPHPITSRLSPLPPLPCYPPLHPQKEGGTPPEPALASAAHQHAQVYFNLISSVDPKFLNLTKVDEQIYGEFRKTFRDLKIDVLDPEELKSEPAKEKWRPFCLRFEGVVEDFNYGTLLRLDCRKDYTEENTIFATRIQFFAIEIARNREGCNSVVYSSAREVKKKTQKEKAEWGERGGRGGEGPARSGLTRGQRLLLHRGRGETPTSKHEWRSRGMA</sequence>
<feature type="region of interest" description="Disordered" evidence="1">
    <location>
        <begin position="31"/>
        <end position="50"/>
    </location>
</feature>
<dbReference type="Ensembl" id="ENSOSUT00000003310.1">
    <property type="protein sequence ID" value="ENSOSUP00000003216.1"/>
    <property type="gene ID" value="ENSOSUG00000002251.1"/>
</dbReference>
<protein>
    <submittedName>
        <fullName evidence="3">Polysaccharide biosynthesis domain containing 1</fullName>
    </submittedName>
</protein>
<feature type="region of interest" description="Disordered" evidence="1">
    <location>
        <begin position="180"/>
        <end position="231"/>
    </location>
</feature>
<keyword evidence="4" id="KW-1185">Reference proteome</keyword>
<dbReference type="Pfam" id="PF04669">
    <property type="entry name" value="PBDC1"/>
    <property type="match status" value="1"/>
</dbReference>
<reference evidence="3" key="1">
    <citation type="submission" date="2025-08" db="UniProtKB">
        <authorList>
            <consortium name="Ensembl"/>
        </authorList>
    </citation>
    <scope>IDENTIFICATION</scope>
</reference>